<dbReference type="EMBL" id="HE965803">
    <property type="protein sequence ID" value="CCJ48630.1"/>
    <property type="molecule type" value="Genomic_DNA"/>
</dbReference>
<keyword evidence="2" id="KW-0812">Transmembrane</keyword>
<evidence type="ECO:0000256" key="2">
    <source>
        <dbReference type="SAM" id="Phobius"/>
    </source>
</evidence>
<sequence length="194" mass="20648">MRPVRQLAQRPGRALEGPQQFGRAAVAGVEAAPEHIAGNLEIPPHAGGLHPEDDAVLLDPRVGLLGEFRHLAPPSRTGGERPPCRFGRQGACPSFPFIPAQEFSCPTAPLPPRASAPTAAAPRPASRQPAGTTPTRPAIPATRPAANRNPPARTRMAAPESRRARRRKARALIALWLLSLAVLYLVGLVLARLD</sequence>
<dbReference type="HOGENOM" id="CLU_1400118_0_0_4"/>
<reference evidence="3 4" key="1">
    <citation type="journal article" date="2012" name="BMC Genomics">
        <title>Comparative genomics of the classical Bordetella subspecies: the evolution and exchange of virulence-associated diversity amongst closely related pathogens.</title>
        <authorList>
            <person name="Park J."/>
            <person name="Zhang Y."/>
            <person name="Buboltz A.M."/>
            <person name="Zhang X."/>
            <person name="Schuster S.C."/>
            <person name="Ahuja U."/>
            <person name="Liu M."/>
            <person name="Miller J.F."/>
            <person name="Sebaihia M."/>
            <person name="Bentley S.D."/>
            <person name="Parkhill J."/>
            <person name="Harvill E.T."/>
        </authorList>
    </citation>
    <scope>NUCLEOTIDE SEQUENCE [LARGE SCALE GENOMIC DNA]</scope>
    <source>
        <strain evidence="3 4">Bpp5</strain>
    </source>
</reference>
<protein>
    <submittedName>
        <fullName evidence="3">Uncharacterized protein</fullName>
    </submittedName>
</protein>
<evidence type="ECO:0000313" key="4">
    <source>
        <dbReference type="Proteomes" id="UP000008035"/>
    </source>
</evidence>
<keyword evidence="2" id="KW-1133">Transmembrane helix</keyword>
<feature type="compositionally biased region" description="Low complexity" evidence="1">
    <location>
        <begin position="115"/>
        <end position="159"/>
    </location>
</feature>
<evidence type="ECO:0000313" key="3">
    <source>
        <dbReference type="EMBL" id="CCJ48630.1"/>
    </source>
</evidence>
<dbReference type="Proteomes" id="UP000008035">
    <property type="component" value="Chromosome"/>
</dbReference>
<dbReference type="KEGG" id="bpar:BN117_1297"/>
<keyword evidence="2" id="KW-0472">Membrane</keyword>
<feature type="transmembrane region" description="Helical" evidence="2">
    <location>
        <begin position="171"/>
        <end position="191"/>
    </location>
</feature>
<feature type="region of interest" description="Disordered" evidence="1">
    <location>
        <begin position="1"/>
        <end position="20"/>
    </location>
</feature>
<gene>
    <name evidence="3" type="ordered locus">BN117_1297</name>
</gene>
<name>K0MFZ3_BORPB</name>
<accession>K0MFZ3</accession>
<proteinExistence type="predicted"/>
<feature type="region of interest" description="Disordered" evidence="1">
    <location>
        <begin position="106"/>
        <end position="164"/>
    </location>
</feature>
<organism evidence="3 4">
    <name type="scientific">Bordetella parapertussis (strain Bpp5)</name>
    <dbReference type="NCBI Taxonomy" id="1208660"/>
    <lineage>
        <taxon>Bacteria</taxon>
        <taxon>Pseudomonadati</taxon>
        <taxon>Pseudomonadota</taxon>
        <taxon>Betaproteobacteria</taxon>
        <taxon>Burkholderiales</taxon>
        <taxon>Alcaligenaceae</taxon>
        <taxon>Bordetella</taxon>
    </lineage>
</organism>
<evidence type="ECO:0000256" key="1">
    <source>
        <dbReference type="SAM" id="MobiDB-lite"/>
    </source>
</evidence>
<dbReference type="AlphaFoldDB" id="K0MFZ3"/>